<keyword evidence="2" id="KW-1185">Reference proteome</keyword>
<evidence type="ECO:0000313" key="1">
    <source>
        <dbReference type="EMBL" id="CAB3361469.1"/>
    </source>
</evidence>
<evidence type="ECO:0000313" key="2">
    <source>
        <dbReference type="Proteomes" id="UP000494165"/>
    </source>
</evidence>
<protein>
    <submittedName>
        <fullName evidence="1">Uncharacterized protein</fullName>
    </submittedName>
</protein>
<sequence length="135" mass="15234">MIQEGNNEEAALIKDSVKRDTMCSPFFTCIKIPGDLIKFETCGKGQYYKSVSDMSSLKVLLFLLCATSVCAANEVLLDEVRDDLEYVDDDLVHIVQVLKIKNLLSIENDCQAICGTGEFMRMCKQCKSRQPYRFG</sequence>
<reference evidence="1 2" key="1">
    <citation type="submission" date="2020-04" db="EMBL/GenBank/DDBJ databases">
        <authorList>
            <person name="Alioto T."/>
            <person name="Alioto T."/>
            <person name="Gomez Garrido J."/>
        </authorList>
    </citation>
    <scope>NUCLEOTIDE SEQUENCE [LARGE SCALE GENOMIC DNA]</scope>
</reference>
<dbReference type="Proteomes" id="UP000494165">
    <property type="component" value="Unassembled WGS sequence"/>
</dbReference>
<proteinExistence type="predicted"/>
<dbReference type="EMBL" id="CADEPI010000006">
    <property type="protein sequence ID" value="CAB3361469.1"/>
    <property type="molecule type" value="Genomic_DNA"/>
</dbReference>
<gene>
    <name evidence="1" type="ORF">CLODIP_2_CD15846</name>
</gene>
<comment type="caution">
    <text evidence="1">The sequence shown here is derived from an EMBL/GenBank/DDBJ whole genome shotgun (WGS) entry which is preliminary data.</text>
</comment>
<name>A0A8S1C084_9INSE</name>
<organism evidence="1 2">
    <name type="scientific">Cloeon dipterum</name>
    <dbReference type="NCBI Taxonomy" id="197152"/>
    <lineage>
        <taxon>Eukaryota</taxon>
        <taxon>Metazoa</taxon>
        <taxon>Ecdysozoa</taxon>
        <taxon>Arthropoda</taxon>
        <taxon>Hexapoda</taxon>
        <taxon>Insecta</taxon>
        <taxon>Pterygota</taxon>
        <taxon>Palaeoptera</taxon>
        <taxon>Ephemeroptera</taxon>
        <taxon>Pisciforma</taxon>
        <taxon>Baetidae</taxon>
        <taxon>Cloeon</taxon>
    </lineage>
</organism>
<dbReference type="AlphaFoldDB" id="A0A8S1C084"/>
<accession>A0A8S1C084</accession>